<accession>A0AAN6VRQ7</accession>
<evidence type="ECO:0000313" key="1">
    <source>
        <dbReference type="EMBL" id="KAK4156583.1"/>
    </source>
</evidence>
<gene>
    <name evidence="1" type="ORF">C8A00DRAFT_12506</name>
</gene>
<keyword evidence="2" id="KW-1185">Reference proteome</keyword>
<protein>
    <submittedName>
        <fullName evidence="1">Uncharacterized protein</fullName>
    </submittedName>
</protein>
<sequence>MDTTTSQPSIKADAKTCQELFAGFLSLRSETILPLATSLQDEYGRFNLWATTMAVFAPDQACLDFRLKDVPEASELFIKQLGILATRIEQLHEQLDPQATNIQWDSSPDLEPWDAEDIIRSAHETINWLHRLSNLVRKASVAIQNEKAAAFALKDEMGADMTETFRSFYQALIKRD</sequence>
<proteinExistence type="predicted"/>
<dbReference type="Proteomes" id="UP001302745">
    <property type="component" value="Unassembled WGS sequence"/>
</dbReference>
<dbReference type="AlphaFoldDB" id="A0AAN6VRQ7"/>
<dbReference type="EMBL" id="MU856865">
    <property type="protein sequence ID" value="KAK4156583.1"/>
    <property type="molecule type" value="Genomic_DNA"/>
</dbReference>
<evidence type="ECO:0000313" key="2">
    <source>
        <dbReference type="Proteomes" id="UP001302745"/>
    </source>
</evidence>
<feature type="non-terminal residue" evidence="1">
    <location>
        <position position="176"/>
    </location>
</feature>
<comment type="caution">
    <text evidence="1">The sequence shown here is derived from an EMBL/GenBank/DDBJ whole genome shotgun (WGS) entry which is preliminary data.</text>
</comment>
<name>A0AAN6VRQ7_9PEZI</name>
<organism evidence="1 2">
    <name type="scientific">Chaetomidium leptoderma</name>
    <dbReference type="NCBI Taxonomy" id="669021"/>
    <lineage>
        <taxon>Eukaryota</taxon>
        <taxon>Fungi</taxon>
        <taxon>Dikarya</taxon>
        <taxon>Ascomycota</taxon>
        <taxon>Pezizomycotina</taxon>
        <taxon>Sordariomycetes</taxon>
        <taxon>Sordariomycetidae</taxon>
        <taxon>Sordariales</taxon>
        <taxon>Chaetomiaceae</taxon>
        <taxon>Chaetomidium</taxon>
    </lineage>
</organism>
<reference evidence="1" key="1">
    <citation type="journal article" date="2023" name="Mol. Phylogenet. Evol.">
        <title>Genome-scale phylogeny and comparative genomics of the fungal order Sordariales.</title>
        <authorList>
            <person name="Hensen N."/>
            <person name="Bonometti L."/>
            <person name="Westerberg I."/>
            <person name="Brannstrom I.O."/>
            <person name="Guillou S."/>
            <person name="Cros-Aarteil S."/>
            <person name="Calhoun S."/>
            <person name="Haridas S."/>
            <person name="Kuo A."/>
            <person name="Mondo S."/>
            <person name="Pangilinan J."/>
            <person name="Riley R."/>
            <person name="LaButti K."/>
            <person name="Andreopoulos B."/>
            <person name="Lipzen A."/>
            <person name="Chen C."/>
            <person name="Yan M."/>
            <person name="Daum C."/>
            <person name="Ng V."/>
            <person name="Clum A."/>
            <person name="Steindorff A."/>
            <person name="Ohm R.A."/>
            <person name="Martin F."/>
            <person name="Silar P."/>
            <person name="Natvig D.O."/>
            <person name="Lalanne C."/>
            <person name="Gautier V."/>
            <person name="Ament-Velasquez S.L."/>
            <person name="Kruys A."/>
            <person name="Hutchinson M.I."/>
            <person name="Powell A.J."/>
            <person name="Barry K."/>
            <person name="Miller A.N."/>
            <person name="Grigoriev I.V."/>
            <person name="Debuchy R."/>
            <person name="Gladieux P."/>
            <person name="Hiltunen Thoren M."/>
            <person name="Johannesson H."/>
        </authorList>
    </citation>
    <scope>NUCLEOTIDE SEQUENCE</scope>
    <source>
        <strain evidence="1">CBS 538.74</strain>
    </source>
</reference>
<reference evidence="1" key="2">
    <citation type="submission" date="2023-05" db="EMBL/GenBank/DDBJ databases">
        <authorList>
            <consortium name="Lawrence Berkeley National Laboratory"/>
            <person name="Steindorff A."/>
            <person name="Hensen N."/>
            <person name="Bonometti L."/>
            <person name="Westerberg I."/>
            <person name="Brannstrom I.O."/>
            <person name="Guillou S."/>
            <person name="Cros-Aarteil S."/>
            <person name="Calhoun S."/>
            <person name="Haridas S."/>
            <person name="Kuo A."/>
            <person name="Mondo S."/>
            <person name="Pangilinan J."/>
            <person name="Riley R."/>
            <person name="Labutti K."/>
            <person name="Andreopoulos B."/>
            <person name="Lipzen A."/>
            <person name="Chen C."/>
            <person name="Yanf M."/>
            <person name="Daum C."/>
            <person name="Ng V."/>
            <person name="Clum A."/>
            <person name="Ohm R."/>
            <person name="Martin F."/>
            <person name="Silar P."/>
            <person name="Natvig D."/>
            <person name="Lalanne C."/>
            <person name="Gautier V."/>
            <person name="Ament-Velasquez S.L."/>
            <person name="Kruys A."/>
            <person name="Hutchinson M.I."/>
            <person name="Powell A.J."/>
            <person name="Barry K."/>
            <person name="Miller A.N."/>
            <person name="Grigoriev I.V."/>
            <person name="Debuchy R."/>
            <person name="Gladieux P."/>
            <person name="Thoren M.H."/>
            <person name="Johannesson H."/>
        </authorList>
    </citation>
    <scope>NUCLEOTIDE SEQUENCE</scope>
    <source>
        <strain evidence="1">CBS 538.74</strain>
    </source>
</reference>